<evidence type="ECO:0000313" key="1">
    <source>
        <dbReference type="EMBL" id="TFK66038.1"/>
    </source>
</evidence>
<reference evidence="1 2" key="1">
    <citation type="journal article" date="2019" name="Nat. Ecol. Evol.">
        <title>Megaphylogeny resolves global patterns of mushroom evolution.</title>
        <authorList>
            <person name="Varga T."/>
            <person name="Krizsan K."/>
            <person name="Foldi C."/>
            <person name="Dima B."/>
            <person name="Sanchez-Garcia M."/>
            <person name="Sanchez-Ramirez S."/>
            <person name="Szollosi G.J."/>
            <person name="Szarkandi J.G."/>
            <person name="Papp V."/>
            <person name="Albert L."/>
            <person name="Andreopoulos W."/>
            <person name="Angelini C."/>
            <person name="Antonin V."/>
            <person name="Barry K.W."/>
            <person name="Bougher N.L."/>
            <person name="Buchanan P."/>
            <person name="Buyck B."/>
            <person name="Bense V."/>
            <person name="Catcheside P."/>
            <person name="Chovatia M."/>
            <person name="Cooper J."/>
            <person name="Damon W."/>
            <person name="Desjardin D."/>
            <person name="Finy P."/>
            <person name="Geml J."/>
            <person name="Haridas S."/>
            <person name="Hughes K."/>
            <person name="Justo A."/>
            <person name="Karasinski D."/>
            <person name="Kautmanova I."/>
            <person name="Kiss B."/>
            <person name="Kocsube S."/>
            <person name="Kotiranta H."/>
            <person name="LaButti K.M."/>
            <person name="Lechner B.E."/>
            <person name="Liimatainen K."/>
            <person name="Lipzen A."/>
            <person name="Lukacs Z."/>
            <person name="Mihaltcheva S."/>
            <person name="Morgado L.N."/>
            <person name="Niskanen T."/>
            <person name="Noordeloos M.E."/>
            <person name="Ohm R.A."/>
            <person name="Ortiz-Santana B."/>
            <person name="Ovrebo C."/>
            <person name="Racz N."/>
            <person name="Riley R."/>
            <person name="Savchenko A."/>
            <person name="Shiryaev A."/>
            <person name="Soop K."/>
            <person name="Spirin V."/>
            <person name="Szebenyi C."/>
            <person name="Tomsovsky M."/>
            <person name="Tulloss R.E."/>
            <person name="Uehling J."/>
            <person name="Grigoriev I.V."/>
            <person name="Vagvolgyi C."/>
            <person name="Papp T."/>
            <person name="Martin F.M."/>
            <person name="Miettinen O."/>
            <person name="Hibbett D.S."/>
            <person name="Nagy L.G."/>
        </authorList>
    </citation>
    <scope>NUCLEOTIDE SEQUENCE [LARGE SCALE GENOMIC DNA]</scope>
    <source>
        <strain evidence="1 2">NL-1719</strain>
    </source>
</reference>
<dbReference type="EMBL" id="ML208417">
    <property type="protein sequence ID" value="TFK66038.1"/>
    <property type="molecule type" value="Genomic_DNA"/>
</dbReference>
<proteinExistence type="predicted"/>
<keyword evidence="2" id="KW-1185">Reference proteome</keyword>
<organism evidence="1 2">
    <name type="scientific">Pluteus cervinus</name>
    <dbReference type="NCBI Taxonomy" id="181527"/>
    <lineage>
        <taxon>Eukaryota</taxon>
        <taxon>Fungi</taxon>
        <taxon>Dikarya</taxon>
        <taxon>Basidiomycota</taxon>
        <taxon>Agaricomycotina</taxon>
        <taxon>Agaricomycetes</taxon>
        <taxon>Agaricomycetidae</taxon>
        <taxon>Agaricales</taxon>
        <taxon>Pluteineae</taxon>
        <taxon>Pluteaceae</taxon>
        <taxon>Pluteus</taxon>
    </lineage>
</organism>
<sequence>MPVNPWHYTAPEIYRPEKLTVNSPSTIMMCIRCLSIFALLPLIAAVVQRQYCPVDVECCNDLRSNTDPEAEALAREGLGLEDLEDYPGWVGLDCQPFYGTPLCSEEVCCPGPRIDGVLSTDCYMIF</sequence>
<dbReference type="Proteomes" id="UP000308600">
    <property type="component" value="Unassembled WGS sequence"/>
</dbReference>
<accession>A0ACD3AJJ4</accession>
<protein>
    <submittedName>
        <fullName evidence="1">Uncharacterized protein</fullName>
    </submittedName>
</protein>
<name>A0ACD3AJJ4_9AGAR</name>
<evidence type="ECO:0000313" key="2">
    <source>
        <dbReference type="Proteomes" id="UP000308600"/>
    </source>
</evidence>
<gene>
    <name evidence="1" type="ORF">BDN72DRAFT_163501</name>
</gene>